<accession>Q0VKV7</accession>
<dbReference type="InterPro" id="IPR014718">
    <property type="entry name" value="GH-type_carb-bd"/>
</dbReference>
<comment type="catalytic activity">
    <reaction evidence="1">
        <text>alpha-D-glucose 6-phosphate = beta-D-glucose 6-phosphate</text>
        <dbReference type="Rhea" id="RHEA:16249"/>
        <dbReference type="ChEBI" id="CHEBI:58225"/>
        <dbReference type="ChEBI" id="CHEBI:58247"/>
        <dbReference type="EC" id="5.1.3.15"/>
    </reaction>
</comment>
<feature type="active site" evidence="5">
    <location>
        <position position="164"/>
    </location>
</feature>
<dbReference type="EMBL" id="AM286690">
    <property type="protein sequence ID" value="CAL18191.1"/>
    <property type="molecule type" value="Genomic_DNA"/>
</dbReference>
<dbReference type="STRING" id="393595.ABO_2743"/>
<feature type="active site" evidence="5">
    <location>
        <position position="267"/>
    </location>
</feature>
<dbReference type="SUPFAM" id="SSF74650">
    <property type="entry name" value="Galactose mutarotase-like"/>
    <property type="match status" value="1"/>
</dbReference>
<dbReference type="PIRSF" id="PIRSF016020">
    <property type="entry name" value="PHexose_mutarotase"/>
    <property type="match status" value="1"/>
</dbReference>
<organism evidence="6 7">
    <name type="scientific">Alcanivorax borkumensis (strain ATCC 700651 / DSM 11573 / NCIMB 13689 / SK2)</name>
    <dbReference type="NCBI Taxonomy" id="393595"/>
    <lineage>
        <taxon>Bacteria</taxon>
        <taxon>Pseudomonadati</taxon>
        <taxon>Pseudomonadota</taxon>
        <taxon>Gammaproteobacteria</taxon>
        <taxon>Oceanospirillales</taxon>
        <taxon>Alcanivoracaceae</taxon>
        <taxon>Alcanivorax</taxon>
    </lineage>
</organism>
<dbReference type="PANTHER" id="PTHR11122">
    <property type="entry name" value="APOSPORY-ASSOCIATED PROTEIN C-RELATED"/>
    <property type="match status" value="1"/>
</dbReference>
<dbReference type="GO" id="GO:0047938">
    <property type="term" value="F:glucose-6-phosphate 1-epimerase activity"/>
    <property type="evidence" value="ECO:0007669"/>
    <property type="project" value="UniProtKB-UniRule"/>
</dbReference>
<sequence>MATELNRIRRGGLNCWQLHHRGQTLVIAEQGAQVLEYRRDGEPPILWLSEQAAYEVDQGVRGGVPICWPWFGALERNPDSVQRQYQLHEPPAHGLVRQQPWRLDEEHMDKEQVQLIFQLAEHGDHQHFPPVTPTLTVTLSNTLTLSLSNHNHGNRSVTLSQALHTYLAVADSRQITVHGLAHTPYVDALDDWQTRQDDQPLQLHQETDRLYLQLPSQLHVEDPLWQRQIQLTCRGSHSAVIWNPWIKKSQLLSQFAPDAWQRMLCIETARVLDDVLTLAPGESHEMAVEIRDNGSFQP</sequence>
<evidence type="ECO:0000313" key="7">
    <source>
        <dbReference type="Proteomes" id="UP000008871"/>
    </source>
</evidence>
<dbReference type="Proteomes" id="UP000008871">
    <property type="component" value="Chromosome"/>
</dbReference>
<dbReference type="PANTHER" id="PTHR11122:SF13">
    <property type="entry name" value="GLUCOSE-6-PHOSPHATE 1-EPIMERASE"/>
    <property type="match status" value="1"/>
</dbReference>
<keyword evidence="7" id="KW-1185">Reference proteome</keyword>
<gene>
    <name evidence="6" type="ordered locus">ABO_2743</name>
</gene>
<dbReference type="InterPro" id="IPR011013">
    <property type="entry name" value="Gal_mutarotase_sf_dom"/>
</dbReference>
<evidence type="ECO:0000256" key="1">
    <source>
        <dbReference type="ARBA" id="ARBA00001096"/>
    </source>
</evidence>
<dbReference type="CDD" id="cd09020">
    <property type="entry name" value="D-hex-6-P-epi_like"/>
    <property type="match status" value="1"/>
</dbReference>
<dbReference type="RefSeq" id="WP_011590013.1">
    <property type="nucleotide sequence ID" value="NC_008260.1"/>
</dbReference>
<evidence type="ECO:0000256" key="5">
    <source>
        <dbReference type="PIRSR" id="PIRSR016020-1"/>
    </source>
</evidence>
<protein>
    <recommendedName>
        <fullName evidence="4">Putative glucose-6-phosphate 1-epimerase</fullName>
        <ecNumber evidence="4">5.1.3.15</ecNumber>
    </recommendedName>
</protein>
<keyword evidence="3 4" id="KW-0413">Isomerase</keyword>
<reference evidence="6 7" key="1">
    <citation type="journal article" date="2006" name="Nat. Biotechnol.">
        <title>Genome sequence of the ubiquitous hydrocarbon-degrading marine bacterium Alcanivorax borkumensis.</title>
        <authorList>
            <person name="Schneiker S."/>
            <person name="Martins dos Santos V.A.P."/>
            <person name="Bartels D."/>
            <person name="Bekel T."/>
            <person name="Brecht M."/>
            <person name="Buhrmester J."/>
            <person name="Chernikova T.N."/>
            <person name="Denaro R."/>
            <person name="Ferrer M."/>
            <person name="Gertler C."/>
            <person name="Goesmann A."/>
            <person name="Golyshina O.V."/>
            <person name="Kaminski F."/>
            <person name="Khachane A.N."/>
            <person name="Lang S."/>
            <person name="Linke B."/>
            <person name="McHardy A.C."/>
            <person name="Meyer F."/>
            <person name="Nechitaylo T."/>
            <person name="Puehler A."/>
            <person name="Regenhardt D."/>
            <person name="Rupp O."/>
            <person name="Sabirova J.S."/>
            <person name="Selbitschka W."/>
            <person name="Yakimov M.M."/>
            <person name="Timmis K.N."/>
            <person name="Vorhoelter F.-J."/>
            <person name="Weidner S."/>
            <person name="Kaiser O."/>
            <person name="Golyshin P.N."/>
        </authorList>
    </citation>
    <scope>NUCLEOTIDE SEQUENCE [LARGE SCALE GENOMIC DNA]</scope>
    <source>
        <strain evidence="7">ATCC 700651 / DSM 11573 / NCIMB 13689 / SK2</strain>
    </source>
</reference>
<evidence type="ECO:0000313" key="6">
    <source>
        <dbReference type="EMBL" id="CAL18191.1"/>
    </source>
</evidence>
<comment type="similarity">
    <text evidence="2 4">Belongs to the glucose-6-phosphate 1-epimerase family.</text>
</comment>
<evidence type="ECO:0000256" key="2">
    <source>
        <dbReference type="ARBA" id="ARBA00005866"/>
    </source>
</evidence>
<name>Q0VKV7_ALCBS</name>
<dbReference type="GO" id="GO:0030246">
    <property type="term" value="F:carbohydrate binding"/>
    <property type="evidence" value="ECO:0007669"/>
    <property type="project" value="UniProtKB-UniRule"/>
</dbReference>
<dbReference type="OrthoDB" id="9790727at2"/>
<dbReference type="AlphaFoldDB" id="Q0VKV7"/>
<dbReference type="KEGG" id="abo:ABO_2743"/>
<dbReference type="eggNOG" id="COG0676">
    <property type="taxonomic scope" value="Bacteria"/>
</dbReference>
<dbReference type="InterPro" id="IPR008183">
    <property type="entry name" value="Aldose_1/G6P_1-epimerase"/>
</dbReference>
<dbReference type="EC" id="5.1.3.15" evidence="4"/>
<proteinExistence type="inferred from homology"/>
<evidence type="ECO:0000256" key="4">
    <source>
        <dbReference type="PIRNR" id="PIRNR016020"/>
    </source>
</evidence>
<dbReference type="Gene3D" id="2.70.98.10">
    <property type="match status" value="1"/>
</dbReference>
<dbReference type="GO" id="GO:0005975">
    <property type="term" value="P:carbohydrate metabolic process"/>
    <property type="evidence" value="ECO:0007669"/>
    <property type="project" value="InterPro"/>
</dbReference>
<evidence type="ECO:0000256" key="3">
    <source>
        <dbReference type="ARBA" id="ARBA00023235"/>
    </source>
</evidence>
<dbReference type="HOGENOM" id="CLU_048345_4_0_6"/>
<dbReference type="InterPro" id="IPR025532">
    <property type="entry name" value="G6P_1-epimerase"/>
</dbReference>
<dbReference type="Pfam" id="PF01263">
    <property type="entry name" value="Aldose_epim"/>
    <property type="match status" value="1"/>
</dbReference>